<evidence type="ECO:0008006" key="11">
    <source>
        <dbReference type="Google" id="ProtNLM"/>
    </source>
</evidence>
<evidence type="ECO:0000256" key="2">
    <source>
        <dbReference type="ARBA" id="ARBA00009773"/>
    </source>
</evidence>
<evidence type="ECO:0000256" key="3">
    <source>
        <dbReference type="ARBA" id="ARBA00022448"/>
    </source>
</evidence>
<evidence type="ECO:0000313" key="9">
    <source>
        <dbReference type="EMBL" id="OGL73845.1"/>
    </source>
</evidence>
<feature type="transmembrane region" description="Helical" evidence="8">
    <location>
        <begin position="26"/>
        <end position="48"/>
    </location>
</feature>
<name>A0A1F7U6F4_9BACT</name>
<sequence>ADGRIFVFDFGWYTVFVMPALKPQLVTFNIATGAIVKIFAVLLGLWFLYIIRDVVVMIFVALMLAAVIDPFADWLQKRNIPRGIAVLAIYILLLGAVSALLILIIPPLLDETGRIVKNFGSLFGRVTIALGLGKVTLGDGGLGDLQRLLSGLGSGVERGLAGAFSTITGFFGGLLGFVVVLVMTFYMVVEENALRRFFRAVAPESVQPYLAGLLTRVQEKIGAWLRGQLALSAAVAVLVYIGLSILGVEYALVLALLAGLAEFVPYAGPVVAAIPAVIIGLADSSLKGVLTMALYLVIQQIENNFLVPKIMQRVIGLNPIISIVSLLIGARVGGVVGAILAIPLATAVSVFAADMIEMKRARGV</sequence>
<feature type="transmembrane region" description="Helical" evidence="8">
    <location>
        <begin position="167"/>
        <end position="189"/>
    </location>
</feature>
<keyword evidence="6 8" id="KW-1133">Transmembrane helix</keyword>
<feature type="transmembrane region" description="Helical" evidence="8">
    <location>
        <begin position="270"/>
        <end position="298"/>
    </location>
</feature>
<dbReference type="GO" id="GO:0055085">
    <property type="term" value="P:transmembrane transport"/>
    <property type="evidence" value="ECO:0007669"/>
    <property type="project" value="TreeGrafter"/>
</dbReference>
<dbReference type="GO" id="GO:0016020">
    <property type="term" value="C:membrane"/>
    <property type="evidence" value="ECO:0007669"/>
    <property type="project" value="UniProtKB-SubCell"/>
</dbReference>
<feature type="transmembrane region" description="Helical" evidence="8">
    <location>
        <begin position="54"/>
        <end position="72"/>
    </location>
</feature>
<gene>
    <name evidence="9" type="ORF">A3D72_03300</name>
</gene>
<evidence type="ECO:0000256" key="1">
    <source>
        <dbReference type="ARBA" id="ARBA00004651"/>
    </source>
</evidence>
<dbReference type="AlphaFoldDB" id="A0A1F7U6F4"/>
<evidence type="ECO:0000313" key="10">
    <source>
        <dbReference type="Proteomes" id="UP000176303"/>
    </source>
</evidence>
<organism evidence="9 10">
    <name type="scientific">Candidatus Uhrbacteria bacterium RIFCSPHIGHO2_02_FULL_57_19</name>
    <dbReference type="NCBI Taxonomy" id="1802391"/>
    <lineage>
        <taxon>Bacteria</taxon>
        <taxon>Candidatus Uhriibacteriota</taxon>
    </lineage>
</organism>
<proteinExistence type="inferred from homology"/>
<dbReference type="InterPro" id="IPR002549">
    <property type="entry name" value="AI-2E-like"/>
</dbReference>
<keyword evidence="4" id="KW-1003">Cell membrane</keyword>
<dbReference type="Proteomes" id="UP000176303">
    <property type="component" value="Unassembled WGS sequence"/>
</dbReference>
<feature type="transmembrane region" description="Helical" evidence="8">
    <location>
        <begin position="84"/>
        <end position="105"/>
    </location>
</feature>
<evidence type="ECO:0000256" key="4">
    <source>
        <dbReference type="ARBA" id="ARBA00022475"/>
    </source>
</evidence>
<comment type="similarity">
    <text evidence="2">Belongs to the autoinducer-2 exporter (AI-2E) (TC 2.A.86) family.</text>
</comment>
<keyword evidence="7 8" id="KW-0472">Membrane</keyword>
<dbReference type="EMBL" id="MGDZ01000017">
    <property type="protein sequence ID" value="OGL73845.1"/>
    <property type="molecule type" value="Genomic_DNA"/>
</dbReference>
<keyword evidence="5 8" id="KW-0812">Transmembrane</keyword>
<comment type="caution">
    <text evidence="9">The sequence shown here is derived from an EMBL/GenBank/DDBJ whole genome shotgun (WGS) entry which is preliminary data.</text>
</comment>
<evidence type="ECO:0000256" key="8">
    <source>
        <dbReference type="SAM" id="Phobius"/>
    </source>
</evidence>
<feature type="non-terminal residue" evidence="9">
    <location>
        <position position="1"/>
    </location>
</feature>
<comment type="subcellular location">
    <subcellularLocation>
        <location evidence="1">Cell membrane</location>
        <topology evidence="1">Multi-pass membrane protein</topology>
    </subcellularLocation>
</comment>
<dbReference type="PANTHER" id="PTHR21716:SF53">
    <property type="entry name" value="PERMEASE PERM-RELATED"/>
    <property type="match status" value="1"/>
</dbReference>
<dbReference type="PANTHER" id="PTHR21716">
    <property type="entry name" value="TRANSMEMBRANE PROTEIN"/>
    <property type="match status" value="1"/>
</dbReference>
<evidence type="ECO:0000256" key="5">
    <source>
        <dbReference type="ARBA" id="ARBA00022692"/>
    </source>
</evidence>
<reference evidence="9 10" key="1">
    <citation type="journal article" date="2016" name="Nat. Commun.">
        <title>Thousands of microbial genomes shed light on interconnected biogeochemical processes in an aquifer system.</title>
        <authorList>
            <person name="Anantharaman K."/>
            <person name="Brown C.T."/>
            <person name="Hug L.A."/>
            <person name="Sharon I."/>
            <person name="Castelle C.J."/>
            <person name="Probst A.J."/>
            <person name="Thomas B.C."/>
            <person name="Singh A."/>
            <person name="Wilkins M.J."/>
            <person name="Karaoz U."/>
            <person name="Brodie E.L."/>
            <person name="Williams K.H."/>
            <person name="Hubbard S.S."/>
            <person name="Banfield J.F."/>
        </authorList>
    </citation>
    <scope>NUCLEOTIDE SEQUENCE [LARGE SCALE GENOMIC DNA]</scope>
</reference>
<dbReference type="Pfam" id="PF01594">
    <property type="entry name" value="AI-2E_transport"/>
    <property type="match status" value="1"/>
</dbReference>
<evidence type="ECO:0000256" key="6">
    <source>
        <dbReference type="ARBA" id="ARBA00022989"/>
    </source>
</evidence>
<dbReference type="STRING" id="1802391.A3D72_03300"/>
<accession>A0A1F7U6F4</accession>
<protein>
    <recommendedName>
        <fullName evidence="11">AI-2E family transporter</fullName>
    </recommendedName>
</protein>
<keyword evidence="3" id="KW-0813">Transport</keyword>
<feature type="transmembrane region" description="Helical" evidence="8">
    <location>
        <begin position="229"/>
        <end position="258"/>
    </location>
</feature>
<feature type="transmembrane region" description="Helical" evidence="8">
    <location>
        <begin position="334"/>
        <end position="353"/>
    </location>
</feature>
<evidence type="ECO:0000256" key="7">
    <source>
        <dbReference type="ARBA" id="ARBA00023136"/>
    </source>
</evidence>
<feature type="transmembrane region" description="Helical" evidence="8">
    <location>
        <begin position="310"/>
        <end position="328"/>
    </location>
</feature>